<dbReference type="EMBL" id="HBGL01014593">
    <property type="protein sequence ID" value="CAD9307481.1"/>
    <property type="molecule type" value="Transcribed_RNA"/>
</dbReference>
<dbReference type="PANTHER" id="PTHR45758:SF4">
    <property type="entry name" value="MITOFERRIN-1"/>
    <property type="match status" value="1"/>
</dbReference>
<feature type="repeat" description="Solcar" evidence="9">
    <location>
        <begin position="115"/>
        <end position="199"/>
    </location>
</feature>
<dbReference type="PANTHER" id="PTHR45758">
    <property type="entry name" value="MITOFERRIN-1-RELATED"/>
    <property type="match status" value="1"/>
</dbReference>
<reference evidence="12" key="1">
    <citation type="submission" date="2021-01" db="EMBL/GenBank/DDBJ databases">
        <authorList>
            <person name="Corre E."/>
            <person name="Pelletier E."/>
            <person name="Niang G."/>
            <person name="Scheremetjew M."/>
            <person name="Finn R."/>
            <person name="Kale V."/>
            <person name="Holt S."/>
            <person name="Cochrane G."/>
            <person name="Meng A."/>
            <person name="Brown T."/>
            <person name="Cohen L."/>
        </authorList>
    </citation>
    <scope>NUCLEOTIDE SEQUENCE</scope>
    <source>
        <strain evidence="12">ATCC 50979</strain>
    </source>
</reference>
<dbReference type="SUPFAM" id="SSF103506">
    <property type="entry name" value="Mitochondrial carrier"/>
    <property type="match status" value="1"/>
</dbReference>
<keyword evidence="8 9" id="KW-0472">Membrane</keyword>
<evidence type="ECO:0000256" key="8">
    <source>
        <dbReference type="ARBA" id="ARBA00023136"/>
    </source>
</evidence>
<dbReference type="EMBL" id="HBGL01014592">
    <property type="protein sequence ID" value="CAD9307479.1"/>
    <property type="molecule type" value="Transcribed_RNA"/>
</dbReference>
<name>A0A6U0JPA8_9EUKA</name>
<evidence type="ECO:0000256" key="9">
    <source>
        <dbReference type="PROSITE-ProRule" id="PRU00282"/>
    </source>
</evidence>
<evidence type="ECO:0000256" key="5">
    <source>
        <dbReference type="ARBA" id="ARBA00022737"/>
    </source>
</evidence>
<keyword evidence="3 10" id="KW-0813">Transport</keyword>
<evidence type="ECO:0000256" key="7">
    <source>
        <dbReference type="ARBA" id="ARBA00023128"/>
    </source>
</evidence>
<dbReference type="PROSITE" id="PS50920">
    <property type="entry name" value="SOLCAR"/>
    <property type="match status" value="3"/>
</dbReference>
<keyword evidence="4 9" id="KW-0812">Transmembrane</keyword>
<organism evidence="12">
    <name type="scientific">Sexangularia sp. CB-2014</name>
    <dbReference type="NCBI Taxonomy" id="1486929"/>
    <lineage>
        <taxon>Eukaryota</taxon>
        <taxon>Amoebozoa</taxon>
        <taxon>Tubulinea</taxon>
        <taxon>Elardia</taxon>
        <taxon>Arcellinida</taxon>
        <taxon>Arcellinida incertae sedis</taxon>
        <taxon>Sexangularia</taxon>
    </lineage>
</organism>
<keyword evidence="7" id="KW-0496">Mitochondrion</keyword>
<gene>
    <name evidence="11" type="ORF">SSP0437_LOCUS11409</name>
    <name evidence="12" type="ORF">SSP0437_LOCUS11410</name>
</gene>
<comment type="subcellular location">
    <subcellularLocation>
        <location evidence="1">Mitochondrion membrane</location>
        <topology evidence="1">Multi-pass membrane protein</topology>
    </subcellularLocation>
</comment>
<dbReference type="Pfam" id="PF00153">
    <property type="entry name" value="Mito_carr"/>
    <property type="match status" value="3"/>
</dbReference>
<dbReference type="InterPro" id="IPR002067">
    <property type="entry name" value="MCP"/>
</dbReference>
<comment type="similarity">
    <text evidence="2 10">Belongs to the mitochondrial carrier (TC 2.A.29) family.</text>
</comment>
<dbReference type="GO" id="GO:0015093">
    <property type="term" value="F:ferrous iron transmembrane transporter activity"/>
    <property type="evidence" value="ECO:0007669"/>
    <property type="project" value="TreeGrafter"/>
</dbReference>
<evidence type="ECO:0000256" key="6">
    <source>
        <dbReference type="ARBA" id="ARBA00022989"/>
    </source>
</evidence>
<accession>A0A6U0JPA8</accession>
<dbReference type="AlphaFoldDB" id="A0A6U0JPA8"/>
<dbReference type="GO" id="GO:0048250">
    <property type="term" value="P:iron import into the mitochondrion"/>
    <property type="evidence" value="ECO:0007669"/>
    <property type="project" value="TreeGrafter"/>
</dbReference>
<evidence type="ECO:0000256" key="1">
    <source>
        <dbReference type="ARBA" id="ARBA00004225"/>
    </source>
</evidence>
<keyword evidence="6" id="KW-1133">Transmembrane helix</keyword>
<evidence type="ECO:0000256" key="2">
    <source>
        <dbReference type="ARBA" id="ARBA00006375"/>
    </source>
</evidence>
<sequence length="298" mass="32085">MGEIEFTGGSFRTFLLAGALAGTAEHTGLYPFDTVKTHLQATTVTRESPALTMRAGATAIYRKTGVRGFFRGISAVISGAAPAHAVYFSAYEVAKKRFRIEDHRDVSPLCEPAPYQPARSAAAGIVASMAGDFFHVPMDTVKQRMQLGARKYSSAAACVRSVVRNEGARALWASYSTTLAMSVPYSAAYFSAYESMCKVMYANSGVSDYDASNHFAAGAGAGMVAAALTNPLDVAKTRLQTQGETGVRYRGLVDSLRQIVLREGLRGCFAGVKPRMVFHSTSGALSWSVYEWAKYMLD</sequence>
<evidence type="ECO:0000313" key="11">
    <source>
        <dbReference type="EMBL" id="CAD9307479.1"/>
    </source>
</evidence>
<dbReference type="GO" id="GO:0031966">
    <property type="term" value="C:mitochondrial membrane"/>
    <property type="evidence" value="ECO:0007669"/>
    <property type="project" value="UniProtKB-SubCell"/>
</dbReference>
<dbReference type="InterPro" id="IPR018108">
    <property type="entry name" value="MCP_transmembrane"/>
</dbReference>
<feature type="repeat" description="Solcar" evidence="9">
    <location>
        <begin position="209"/>
        <end position="296"/>
    </location>
</feature>
<evidence type="ECO:0008006" key="13">
    <source>
        <dbReference type="Google" id="ProtNLM"/>
    </source>
</evidence>
<keyword evidence="5" id="KW-0677">Repeat</keyword>
<feature type="repeat" description="Solcar" evidence="9">
    <location>
        <begin position="9"/>
        <end position="97"/>
    </location>
</feature>
<dbReference type="PRINTS" id="PR00926">
    <property type="entry name" value="MITOCARRIER"/>
</dbReference>
<evidence type="ECO:0000313" key="12">
    <source>
        <dbReference type="EMBL" id="CAD9307481.1"/>
    </source>
</evidence>
<dbReference type="Gene3D" id="1.50.40.10">
    <property type="entry name" value="Mitochondrial carrier domain"/>
    <property type="match status" value="2"/>
</dbReference>
<protein>
    <recommendedName>
        <fullName evidence="13">Mitochondrial carrier protein</fullName>
    </recommendedName>
</protein>
<proteinExistence type="inferred from homology"/>
<evidence type="ECO:0000256" key="4">
    <source>
        <dbReference type="ARBA" id="ARBA00022692"/>
    </source>
</evidence>
<evidence type="ECO:0000256" key="3">
    <source>
        <dbReference type="ARBA" id="ARBA00022448"/>
    </source>
</evidence>
<dbReference type="InterPro" id="IPR023395">
    <property type="entry name" value="MCP_dom_sf"/>
</dbReference>
<evidence type="ECO:0000256" key="10">
    <source>
        <dbReference type="RuleBase" id="RU000488"/>
    </source>
</evidence>